<dbReference type="GeneID" id="75069684"/>
<protein>
    <recommendedName>
        <fullName evidence="3">Phage protein</fullName>
    </recommendedName>
</protein>
<accession>A8SB93</accession>
<organism evidence="1 2">
    <name type="scientific">Faecalibacterium prausnitzii M21/2</name>
    <dbReference type="NCBI Taxonomy" id="411485"/>
    <lineage>
        <taxon>Bacteria</taxon>
        <taxon>Bacillati</taxon>
        <taxon>Bacillota</taxon>
        <taxon>Clostridia</taxon>
        <taxon>Eubacteriales</taxon>
        <taxon>Oscillospiraceae</taxon>
        <taxon>Faecalibacterium</taxon>
    </lineage>
</organism>
<dbReference type="Proteomes" id="UP000005945">
    <property type="component" value="Unassembled WGS sequence"/>
</dbReference>
<name>A8SB93_9FIRM</name>
<dbReference type="EMBL" id="ABED02000025">
    <property type="protein sequence ID" value="EDP21779.1"/>
    <property type="molecule type" value="Genomic_DNA"/>
</dbReference>
<dbReference type="HOGENOM" id="CLU_093437_0_0_9"/>
<comment type="caution">
    <text evidence="1">The sequence shown here is derived from an EMBL/GenBank/DDBJ whole genome shotgun (WGS) entry which is preliminary data.</text>
</comment>
<gene>
    <name evidence="1" type="ORF">FAEPRAM212_01601</name>
</gene>
<sequence length="263" mass="29233">MDIKNSFLADAINTLAELGKKAAEPSFQKAEGRTFLVTGSDYTEIEPMELPKPEKVVTRSLDALVALIKTEAASQFTDLPLYISCGSASTVEVFTKPNPEDDLHRWQPYCALATDLPTLVENVRWTFDEAMIKLRSAFQRPLGIPGETNDVDYIIDLLSHMSVDQSIKSDDNGVTQTVQVRKGISFVQNQPVRPIVTLAPYRTFQEVQQPASEFVFRVYEDRSISLTAADGGMWKLAARDAAKRYLTDALADEIEKGLVIVTL</sequence>
<reference evidence="1 2" key="2">
    <citation type="submission" date="2007-09" db="EMBL/GenBank/DDBJ databases">
        <authorList>
            <person name="Fulton L."/>
            <person name="Clifton S."/>
            <person name="Fulton B."/>
            <person name="Xu J."/>
            <person name="Minx P."/>
            <person name="Pepin K.H."/>
            <person name="Johnson M."/>
            <person name="Thiruvilangam P."/>
            <person name="Bhonagiri V."/>
            <person name="Nash W.E."/>
            <person name="Mardis E.R."/>
            <person name="Wilson R.K."/>
        </authorList>
    </citation>
    <scope>NUCLEOTIDE SEQUENCE [LARGE SCALE GENOMIC DNA]</scope>
    <source>
        <strain evidence="1 2">M21/2</strain>
    </source>
</reference>
<dbReference type="RefSeq" id="WP_005923820.1">
    <property type="nucleotide sequence ID" value="NZ_DS483500.1"/>
</dbReference>
<evidence type="ECO:0000313" key="1">
    <source>
        <dbReference type="EMBL" id="EDP21779.1"/>
    </source>
</evidence>
<proteinExistence type="predicted"/>
<evidence type="ECO:0008006" key="3">
    <source>
        <dbReference type="Google" id="ProtNLM"/>
    </source>
</evidence>
<evidence type="ECO:0000313" key="2">
    <source>
        <dbReference type="Proteomes" id="UP000005945"/>
    </source>
</evidence>
<reference evidence="1 2" key="1">
    <citation type="submission" date="2007-09" db="EMBL/GenBank/DDBJ databases">
        <title>Draft genome sequence of Faecalibacterium prausnitzii M21/2.</title>
        <authorList>
            <person name="Sudarsanam P."/>
            <person name="Ley R."/>
            <person name="Guruge J."/>
            <person name="Turnbaugh P.J."/>
            <person name="Mahowald M."/>
            <person name="Liep D."/>
            <person name="Gordon J."/>
        </authorList>
    </citation>
    <scope>NUCLEOTIDE SEQUENCE [LARGE SCALE GENOMIC DNA]</scope>
    <source>
        <strain evidence="1 2">M21/2</strain>
    </source>
</reference>
<dbReference type="AlphaFoldDB" id="A8SB93"/>